<evidence type="ECO:0000256" key="1">
    <source>
        <dbReference type="SAM" id="MobiDB-lite"/>
    </source>
</evidence>
<feature type="compositionally biased region" description="Pro residues" evidence="1">
    <location>
        <begin position="137"/>
        <end position="150"/>
    </location>
</feature>
<evidence type="ECO:0000313" key="3">
    <source>
        <dbReference type="Proteomes" id="UP000784294"/>
    </source>
</evidence>
<feature type="compositionally biased region" description="Low complexity" evidence="1">
    <location>
        <begin position="102"/>
        <end position="117"/>
    </location>
</feature>
<proteinExistence type="predicted"/>
<comment type="caution">
    <text evidence="2">The sequence shown here is derived from an EMBL/GenBank/DDBJ whole genome shotgun (WGS) entry which is preliminary data.</text>
</comment>
<protein>
    <submittedName>
        <fullName evidence="2">Uncharacterized protein</fullName>
    </submittedName>
</protein>
<dbReference type="Proteomes" id="UP000784294">
    <property type="component" value="Unassembled WGS sequence"/>
</dbReference>
<accession>A0A448WDU0</accession>
<sequence length="204" mass="22296">MVATIPILRNDTYQPYIAVGLSVDHLYILQLAPSPFDGRNLSDCHLLAHCGEAWQQIACARFAWSLAVSGPQVIGTLQAVHSAAAHATRLVGLTPTHHYHQPHQQSQPQQQQQQQQQKLAPVQTPVAPRGSSEPDPTLRPPGCAPFPPALPPKPALSTGIVVNGSSGMKPVRLTTLREVSILSDQGFYRWGHNARQNYIYKAQL</sequence>
<reference evidence="2" key="1">
    <citation type="submission" date="2018-11" db="EMBL/GenBank/DDBJ databases">
        <authorList>
            <consortium name="Pathogen Informatics"/>
        </authorList>
    </citation>
    <scope>NUCLEOTIDE SEQUENCE</scope>
</reference>
<gene>
    <name evidence="2" type="ORF">PXEA_LOCUS2695</name>
</gene>
<dbReference type="AlphaFoldDB" id="A0A448WDU0"/>
<dbReference type="EMBL" id="CAAALY010005870">
    <property type="protein sequence ID" value="VEL09255.1"/>
    <property type="molecule type" value="Genomic_DNA"/>
</dbReference>
<organism evidence="2 3">
    <name type="scientific">Protopolystoma xenopodis</name>
    <dbReference type="NCBI Taxonomy" id="117903"/>
    <lineage>
        <taxon>Eukaryota</taxon>
        <taxon>Metazoa</taxon>
        <taxon>Spiralia</taxon>
        <taxon>Lophotrochozoa</taxon>
        <taxon>Platyhelminthes</taxon>
        <taxon>Monogenea</taxon>
        <taxon>Polyopisthocotylea</taxon>
        <taxon>Polystomatidea</taxon>
        <taxon>Polystomatidae</taxon>
        <taxon>Protopolystoma</taxon>
    </lineage>
</organism>
<name>A0A448WDU0_9PLAT</name>
<feature type="region of interest" description="Disordered" evidence="1">
    <location>
        <begin position="98"/>
        <end position="150"/>
    </location>
</feature>
<evidence type="ECO:0000313" key="2">
    <source>
        <dbReference type="EMBL" id="VEL09255.1"/>
    </source>
</evidence>
<keyword evidence="3" id="KW-1185">Reference proteome</keyword>